<protein>
    <submittedName>
        <fullName evidence="2">Alpha/beta hydrolase</fullName>
    </submittedName>
</protein>
<dbReference type="EMBL" id="JAXCLW010000004">
    <property type="protein sequence ID" value="MDY0884386.1"/>
    <property type="molecule type" value="Genomic_DNA"/>
</dbReference>
<sequence length="292" mass="32134">MSEELTPPLNQRRVAIGGLDTFLYEAGTGKPVLLLHGASIAVDAWLTWFRCFPPLAKSRRVISYDQPCFGRTAIPADGGYLDREKRADHAQAVLDYLNLSDVTLIGHSEGGFIATRLAIQNPGRVKKLIIVTSGGTSPRLNDARDAAWMAASAETYDYAGRSVDEDTYVRSEGHLRTKQDTAFETILRQNFRHASESGSTDCLLRQAASSSGNAGYENYTAVQERLIFPFLPRLTCPTLLVWAGSDATVPVARGLALADLIPNSEMHIFPRAGHWVMHEEAVGFNRLLDSWI</sequence>
<dbReference type="InterPro" id="IPR029058">
    <property type="entry name" value="AB_hydrolase_fold"/>
</dbReference>
<name>A0ABU5EDH9_9PROT</name>
<dbReference type="InterPro" id="IPR000073">
    <property type="entry name" value="AB_hydrolase_1"/>
</dbReference>
<gene>
    <name evidence="2" type="ORF">SMD27_16195</name>
</gene>
<dbReference type="Pfam" id="PF00561">
    <property type="entry name" value="Abhydrolase_1"/>
    <property type="match status" value="1"/>
</dbReference>
<dbReference type="RefSeq" id="WP_320509450.1">
    <property type="nucleotide sequence ID" value="NZ_JAXCLW010000004.1"/>
</dbReference>
<dbReference type="SUPFAM" id="SSF53474">
    <property type="entry name" value="alpha/beta-Hydrolases"/>
    <property type="match status" value="1"/>
</dbReference>
<keyword evidence="3" id="KW-1185">Reference proteome</keyword>
<dbReference type="PANTHER" id="PTHR43798">
    <property type="entry name" value="MONOACYLGLYCEROL LIPASE"/>
    <property type="match status" value="1"/>
</dbReference>
<organism evidence="2 3">
    <name type="scientific">Dongia soli</name>
    <dbReference type="NCBI Taxonomy" id="600628"/>
    <lineage>
        <taxon>Bacteria</taxon>
        <taxon>Pseudomonadati</taxon>
        <taxon>Pseudomonadota</taxon>
        <taxon>Alphaproteobacteria</taxon>
        <taxon>Rhodospirillales</taxon>
        <taxon>Dongiaceae</taxon>
        <taxon>Dongia</taxon>
    </lineage>
</organism>
<evidence type="ECO:0000313" key="3">
    <source>
        <dbReference type="Proteomes" id="UP001279642"/>
    </source>
</evidence>
<dbReference type="PRINTS" id="PR00111">
    <property type="entry name" value="ABHYDROLASE"/>
</dbReference>
<evidence type="ECO:0000259" key="1">
    <source>
        <dbReference type="Pfam" id="PF00561"/>
    </source>
</evidence>
<reference evidence="2 3" key="1">
    <citation type="journal article" date="2016" name="Antonie Van Leeuwenhoek">
        <title>Dongia soli sp. nov., isolated from soil from Dokdo, Korea.</title>
        <authorList>
            <person name="Kim D.U."/>
            <person name="Lee H."/>
            <person name="Kim H."/>
            <person name="Kim S.G."/>
            <person name="Ka J.O."/>
        </authorList>
    </citation>
    <scope>NUCLEOTIDE SEQUENCE [LARGE SCALE GENOMIC DNA]</scope>
    <source>
        <strain evidence="2 3">D78</strain>
    </source>
</reference>
<dbReference type="InterPro" id="IPR050266">
    <property type="entry name" value="AB_hydrolase_sf"/>
</dbReference>
<evidence type="ECO:0000313" key="2">
    <source>
        <dbReference type="EMBL" id="MDY0884386.1"/>
    </source>
</evidence>
<accession>A0ABU5EDH9</accession>
<dbReference type="GO" id="GO:0016787">
    <property type="term" value="F:hydrolase activity"/>
    <property type="evidence" value="ECO:0007669"/>
    <property type="project" value="UniProtKB-KW"/>
</dbReference>
<feature type="domain" description="AB hydrolase-1" evidence="1">
    <location>
        <begin position="30"/>
        <end position="280"/>
    </location>
</feature>
<dbReference type="PANTHER" id="PTHR43798:SF33">
    <property type="entry name" value="HYDROLASE, PUTATIVE (AFU_ORTHOLOGUE AFUA_2G14860)-RELATED"/>
    <property type="match status" value="1"/>
</dbReference>
<dbReference type="Gene3D" id="3.40.50.1820">
    <property type="entry name" value="alpha/beta hydrolase"/>
    <property type="match status" value="1"/>
</dbReference>
<keyword evidence="2" id="KW-0378">Hydrolase</keyword>
<proteinExistence type="predicted"/>
<dbReference type="Proteomes" id="UP001279642">
    <property type="component" value="Unassembled WGS sequence"/>
</dbReference>
<comment type="caution">
    <text evidence="2">The sequence shown here is derived from an EMBL/GenBank/DDBJ whole genome shotgun (WGS) entry which is preliminary data.</text>
</comment>